<dbReference type="AlphaFoldDB" id="A0A1E5GJJ0"/>
<dbReference type="PIRSF" id="PIRSF015040">
    <property type="entry name" value="ATPase_SAG2001_prd"/>
    <property type="match status" value="1"/>
</dbReference>
<dbReference type="InterPro" id="IPR051162">
    <property type="entry name" value="T4SS_component"/>
</dbReference>
<evidence type="ECO:0000313" key="3">
    <source>
        <dbReference type="Proteomes" id="UP000095094"/>
    </source>
</evidence>
<dbReference type="InterPro" id="IPR016628">
    <property type="entry name" value="ATPase_SAG2001_prd"/>
</dbReference>
<dbReference type="Pfam" id="PF12846">
    <property type="entry name" value="AAA_10"/>
    <property type="match status" value="1"/>
</dbReference>
<evidence type="ECO:0008006" key="4">
    <source>
        <dbReference type="Google" id="ProtNLM"/>
    </source>
</evidence>
<sequence length="832" mass="94906">MRSTKRKIVEPPVYDYFKNFIFSNSGGHVWVGYRLKSKDLPINDINFFEEHNQNGKGLYDHDQYEYHQINIPEAFDIENQIGLLKDHYTQGELKDIADTYLDVTSNILVKEANSTRYRTYLFVKLTNVPLPSNPIEYVKMARQTFGHSLVEMFGFKEVSDKVVDSFIEQEEDLFAHLNLYESVERITEADYEVCTYFMYHPADPYLPTKELSSAEINEGAISNHNGYIKIEQRDRTHYIATLAMVDTPSSVFGASWIQKLQDSVSFPFMSQCRSRFENNEKDKRINRKMRKRLFQQEKDRSIKAEEEALFDEDEVLLFGQERLQGLHKGLNEGEQRLLRADIHLTVAADSLEELEKRVERLEYAHENSKFKLYRPEKDQLTYFNQGQIGSPFHYRVFEQTVSTGFIADLGMNLVHRLGNNVGFPLGRLVTSLKNIEDVAQAIQVNAQVVWLFLGLAKKAIPGASIANGNTLIVGPPGEGKSYLAKLIFLWSAFFGQKVLYLEPKNEMIEFVAEAREKYSHIPEFMALLDRIHFITINKKEENRGILDPLLFMEKEEAVSTARQVLYRLGKVHLHPEVQAAKELTINEAISSELKEAGRPCMSGAIQRIYAADKELAKTLESYSDGIGKVLIGTPESKVISFEHTINVVGMQGAQPATKEILDAGMETDDMRASAIVLEVMNKLVQVFSINKDEDAMVVIDEFKSIEDSPAGSFIIEDNLRKGRANGTDIVLLSQMLVDAANKDELISYKFAYKPKSDESIVDLLNYFDLAPNEANIQMIKQMKSGITLFSDHQGRKGLVAVDALFEEWHEMLKTTKQDNKQTQFALEMEKVG</sequence>
<feature type="coiled-coil region" evidence="1">
    <location>
        <begin position="344"/>
        <end position="371"/>
    </location>
</feature>
<dbReference type="Proteomes" id="UP000095094">
    <property type="component" value="Unassembled WGS sequence"/>
</dbReference>
<dbReference type="PANTHER" id="PTHR30121">
    <property type="entry name" value="UNCHARACTERIZED PROTEIN YJGR-RELATED"/>
    <property type="match status" value="1"/>
</dbReference>
<organism evidence="2 3">
    <name type="scientific">Enterococcus termitis</name>
    <dbReference type="NCBI Taxonomy" id="332950"/>
    <lineage>
        <taxon>Bacteria</taxon>
        <taxon>Bacillati</taxon>
        <taxon>Bacillota</taxon>
        <taxon>Bacilli</taxon>
        <taxon>Lactobacillales</taxon>
        <taxon>Enterococcaceae</taxon>
        <taxon>Enterococcus</taxon>
    </lineage>
</organism>
<keyword evidence="1" id="KW-0175">Coiled coil</keyword>
<protein>
    <recommendedName>
        <fullName evidence="4">AAA+ ATPase domain-containing protein</fullName>
    </recommendedName>
</protein>
<dbReference type="OrthoDB" id="1647424at2"/>
<dbReference type="InterPro" id="IPR027417">
    <property type="entry name" value="P-loop_NTPase"/>
</dbReference>
<evidence type="ECO:0000256" key="1">
    <source>
        <dbReference type="SAM" id="Coils"/>
    </source>
</evidence>
<dbReference type="Gene3D" id="3.40.50.300">
    <property type="entry name" value="P-loop containing nucleotide triphosphate hydrolases"/>
    <property type="match status" value="2"/>
</dbReference>
<accession>A0A1E5GJJ0</accession>
<dbReference type="PANTHER" id="PTHR30121:SF6">
    <property type="entry name" value="SLR6007 PROTEIN"/>
    <property type="match status" value="1"/>
</dbReference>
<name>A0A1E5GJJ0_9ENTE</name>
<reference evidence="3" key="1">
    <citation type="submission" date="2016-09" db="EMBL/GenBank/DDBJ databases">
        <authorList>
            <person name="Gulvik C.A."/>
        </authorList>
    </citation>
    <scope>NUCLEOTIDE SEQUENCE [LARGE SCALE GENOMIC DNA]</scope>
    <source>
        <strain evidence="3">LMG 8895</strain>
    </source>
</reference>
<dbReference type="SUPFAM" id="SSF52540">
    <property type="entry name" value="P-loop containing nucleoside triphosphate hydrolases"/>
    <property type="match status" value="1"/>
</dbReference>
<dbReference type="EMBL" id="MIJY01000023">
    <property type="protein sequence ID" value="OEG12847.1"/>
    <property type="molecule type" value="Genomic_DNA"/>
</dbReference>
<comment type="caution">
    <text evidence="2">The sequence shown here is derived from an EMBL/GenBank/DDBJ whole genome shotgun (WGS) entry which is preliminary data.</text>
</comment>
<keyword evidence="3" id="KW-1185">Reference proteome</keyword>
<evidence type="ECO:0000313" key="2">
    <source>
        <dbReference type="EMBL" id="OEG12847.1"/>
    </source>
</evidence>
<proteinExistence type="predicted"/>
<dbReference type="RefSeq" id="WP_069663550.1">
    <property type="nucleotide sequence ID" value="NZ_JBHUJJ010000001.1"/>
</dbReference>
<gene>
    <name evidence="2" type="ORF">BCR25_04960</name>
</gene>